<feature type="coiled-coil region" evidence="5">
    <location>
        <begin position="290"/>
        <end position="317"/>
    </location>
</feature>
<reference evidence="8" key="2">
    <citation type="submission" date="2016-06" db="EMBL/GenBank/DDBJ databases">
        <title>The genome of a short-lived fish provides insights into sex chromosome evolution and the genetic control of aging.</title>
        <authorList>
            <person name="Reichwald K."/>
            <person name="Felder M."/>
            <person name="Petzold A."/>
            <person name="Koch P."/>
            <person name="Groth M."/>
            <person name="Platzer M."/>
        </authorList>
    </citation>
    <scope>NUCLEOTIDE SEQUENCE</scope>
    <source>
        <tissue evidence="8">Brain</tissue>
    </source>
</reference>
<keyword evidence="3" id="KW-0963">Cytoplasm</keyword>
<dbReference type="InterPro" id="IPR007275">
    <property type="entry name" value="YTH_domain"/>
</dbReference>
<dbReference type="PROSITE" id="PS50882">
    <property type="entry name" value="YTH"/>
    <property type="match status" value="1"/>
</dbReference>
<dbReference type="GO" id="GO:0061157">
    <property type="term" value="P:mRNA destabilization"/>
    <property type="evidence" value="ECO:0007669"/>
    <property type="project" value="UniProtKB-ARBA"/>
</dbReference>
<feature type="domain" description="YTH" evidence="7">
    <location>
        <begin position="666"/>
        <end position="800"/>
    </location>
</feature>
<feature type="compositionally biased region" description="Basic residues" evidence="6">
    <location>
        <begin position="525"/>
        <end position="540"/>
    </location>
</feature>
<dbReference type="Gene3D" id="3.10.590.10">
    <property type="entry name" value="ph1033 like domains"/>
    <property type="match status" value="1"/>
</dbReference>
<evidence type="ECO:0000313" key="8">
    <source>
        <dbReference type="EMBL" id="SBS13486.1"/>
    </source>
</evidence>
<dbReference type="FunFam" id="3.10.590.10:FF:000001">
    <property type="entry name" value="YTH domain family 1, isoform CRA_a"/>
    <property type="match status" value="1"/>
</dbReference>
<accession>A0A1A8S5E5</accession>
<protein>
    <submittedName>
        <fullName evidence="8">Prospero homeobox 1</fullName>
    </submittedName>
</protein>
<feature type="compositionally biased region" description="Basic and acidic residues" evidence="6">
    <location>
        <begin position="226"/>
        <end position="241"/>
    </location>
</feature>
<dbReference type="Pfam" id="PF04146">
    <property type="entry name" value="YTH"/>
    <property type="match status" value="1"/>
</dbReference>
<feature type="compositionally biased region" description="Low complexity" evidence="6">
    <location>
        <begin position="245"/>
        <end position="257"/>
    </location>
</feature>
<dbReference type="CDD" id="cd21134">
    <property type="entry name" value="YTH"/>
    <property type="match status" value="1"/>
</dbReference>
<organism evidence="8">
    <name type="scientific">Nothobranchius rachovii</name>
    <name type="common">bluefin notho</name>
    <dbReference type="NCBI Taxonomy" id="451742"/>
    <lineage>
        <taxon>Eukaryota</taxon>
        <taxon>Metazoa</taxon>
        <taxon>Chordata</taxon>
        <taxon>Craniata</taxon>
        <taxon>Vertebrata</taxon>
        <taxon>Euteleostomi</taxon>
        <taxon>Actinopterygii</taxon>
        <taxon>Neopterygii</taxon>
        <taxon>Teleostei</taxon>
        <taxon>Neoteleostei</taxon>
        <taxon>Acanthomorphata</taxon>
        <taxon>Ovalentaria</taxon>
        <taxon>Atherinomorphae</taxon>
        <taxon>Cyprinodontiformes</taxon>
        <taxon>Nothobranchiidae</taxon>
        <taxon>Nothobranchius</taxon>
    </lineage>
</organism>
<feature type="region of interest" description="Disordered" evidence="6">
    <location>
        <begin position="127"/>
        <end position="189"/>
    </location>
</feature>
<feature type="compositionally biased region" description="Polar residues" evidence="6">
    <location>
        <begin position="584"/>
        <end position="595"/>
    </location>
</feature>
<dbReference type="PANTHER" id="PTHR12357">
    <property type="entry name" value="YTH YT521-B HOMOLOGY DOMAIN-CONTAINING"/>
    <property type="match status" value="1"/>
</dbReference>
<evidence type="ECO:0000259" key="7">
    <source>
        <dbReference type="PROSITE" id="PS50882"/>
    </source>
</evidence>
<keyword evidence="5" id="KW-0175">Coiled coil</keyword>
<keyword evidence="8" id="KW-0371">Homeobox</keyword>
<evidence type="ECO:0000256" key="2">
    <source>
        <dbReference type="ARBA" id="ARBA00004210"/>
    </source>
</evidence>
<feature type="compositionally biased region" description="Low complexity" evidence="6">
    <location>
        <begin position="274"/>
        <end position="285"/>
    </location>
</feature>
<feature type="compositionally biased region" description="Basic and acidic residues" evidence="6">
    <location>
        <begin position="344"/>
        <end position="371"/>
    </location>
</feature>
<evidence type="ECO:0000256" key="6">
    <source>
        <dbReference type="SAM" id="MobiDB-lite"/>
    </source>
</evidence>
<gene>
    <name evidence="8" type="primary">PROX1</name>
</gene>
<keyword evidence="8" id="KW-0238">DNA-binding</keyword>
<feature type="compositionally biased region" description="Basic and acidic residues" evidence="6">
    <location>
        <begin position="128"/>
        <end position="144"/>
    </location>
</feature>
<sequence>MPDHDSDSLLNRQTKRRRVDIGVKRTVGSAASAAATTDNIARTKAAIFCAMNSLSSHSHHGSDNDSMECSVVQPHGGPGVVSASDSESKSNVLRKLLKRANSYEDTMMPFPGTTIISQLLKNNIAKNEGGHERGERVDRGDRGETGFPGSGFSNASSDVPQEDACSNSSQDSTPQECLSPFGRPPGMATFDIERLNNEHLRAKRARVENIIRGMSHSPSVVVAAASRHERDHDMDGERDMDLDCPPLQSQQQAPSSPRGGEVCSSRENKRKQRLPQQQQQSFTQLVCQRKEQKQEERRQLKLQLEDMQKQLRQLQEKFFQIYDSTDDSEHNDLHNDIGNMSEDSPVRSDNGGDDRGGDDLRSDNEMSDLDPGHFLDRARALLQEQALLADGEKPRRDGLGRSKGQSGPGSSMHAEGKQLAETLKQELNSAMTQVVDTVVKVFTKPPRPTPQQAFPPLSLPPERFPPAVNGDNPNFHTANQRLQCFGDVIIPNPLDSFASMPGIPGATNDQTEALPLVVRKTPSEHHHHHHHQQHHHHHQQQHPSQIHSHAPSLIPPLQQSLQSAQSLVQQMTMPGPAVVPPQPYQNHNSAPTPQTRWVAPRNRIMCYSGGSLDSSGSSNNGGVGNGAALGVVVPSEPGSESHPVLEKLRAAHSYNPKEFDWNLKNGRVFIIKSYSEDDIHRSIKYSIWCSTEHGNKRLDSAYRAMNSKGPVYLLFSVNGSGHFCGVAEMCSPVDYGTSAGVWAQDKWKGKFDVNWLFVKDVPNSQLRHIRLENNDNKPVTNSRDTQEVPLEKAKQVLKIIAQYKHSTSIFDDFSHYEKKQEEEEVVKKSYEPVSVQSRSRIDQVKCDLYFSINRKNTCSNLLILPCACIFF</sequence>
<dbReference type="EMBL" id="HAEH01022155">
    <property type="protein sequence ID" value="SBS13486.1"/>
    <property type="molecule type" value="Transcribed_RNA"/>
</dbReference>
<dbReference type="GO" id="GO:0003729">
    <property type="term" value="F:mRNA binding"/>
    <property type="evidence" value="ECO:0007669"/>
    <property type="project" value="TreeGrafter"/>
</dbReference>
<feature type="region of interest" description="Disordered" evidence="6">
    <location>
        <begin position="521"/>
        <end position="595"/>
    </location>
</feature>
<feature type="region of interest" description="Disordered" evidence="6">
    <location>
        <begin position="221"/>
        <end position="285"/>
    </location>
</feature>
<dbReference type="PANTHER" id="PTHR12357:SF65">
    <property type="entry name" value="YTH DOMAIN-CONTAINING FAMILY PROTEIN 1"/>
    <property type="match status" value="1"/>
</dbReference>
<feature type="region of interest" description="Disordered" evidence="6">
    <location>
        <begin position="326"/>
        <end position="371"/>
    </location>
</feature>
<feature type="compositionally biased region" description="Low complexity" evidence="6">
    <location>
        <begin position="551"/>
        <end position="570"/>
    </location>
</feature>
<name>A0A1A8S5E5_9TELE</name>
<dbReference type="InterPro" id="IPR045168">
    <property type="entry name" value="YTH_prot"/>
</dbReference>
<feature type="compositionally biased region" description="Basic and acidic residues" evidence="6">
    <location>
        <begin position="390"/>
        <end position="400"/>
    </location>
</feature>
<evidence type="ECO:0000256" key="1">
    <source>
        <dbReference type="ARBA" id="ARBA00004201"/>
    </source>
</evidence>
<keyword evidence="4" id="KW-0694">RNA-binding</keyword>
<dbReference type="AlphaFoldDB" id="A0A1A8S5E5"/>
<evidence type="ECO:0000256" key="3">
    <source>
        <dbReference type="ARBA" id="ARBA00022490"/>
    </source>
</evidence>
<reference evidence="8" key="1">
    <citation type="submission" date="2016-05" db="EMBL/GenBank/DDBJ databases">
        <authorList>
            <person name="Lavstsen T."/>
            <person name="Jespersen J.S."/>
        </authorList>
    </citation>
    <scope>NUCLEOTIDE SEQUENCE</scope>
    <source>
        <tissue evidence="8">Brain</tissue>
    </source>
</reference>
<dbReference type="GO" id="GO:1990247">
    <property type="term" value="F:N6-methyladenosine-containing RNA reader activity"/>
    <property type="evidence" value="ECO:0007669"/>
    <property type="project" value="TreeGrafter"/>
</dbReference>
<feature type="compositionally biased region" description="Polar residues" evidence="6">
    <location>
        <begin position="151"/>
        <end position="176"/>
    </location>
</feature>
<dbReference type="GO" id="GO:0000932">
    <property type="term" value="C:P-body"/>
    <property type="evidence" value="ECO:0007669"/>
    <property type="project" value="UniProtKB-SubCell"/>
</dbReference>
<dbReference type="GO" id="GO:0003677">
    <property type="term" value="F:DNA binding"/>
    <property type="evidence" value="ECO:0007669"/>
    <property type="project" value="UniProtKB-KW"/>
</dbReference>
<evidence type="ECO:0000256" key="5">
    <source>
        <dbReference type="SAM" id="Coils"/>
    </source>
</evidence>
<feature type="region of interest" description="Disordered" evidence="6">
    <location>
        <begin position="388"/>
        <end position="415"/>
    </location>
</feature>
<dbReference type="GO" id="GO:0010494">
    <property type="term" value="C:cytoplasmic stress granule"/>
    <property type="evidence" value="ECO:0007669"/>
    <property type="project" value="UniProtKB-SubCell"/>
</dbReference>
<evidence type="ECO:0000256" key="4">
    <source>
        <dbReference type="ARBA" id="ARBA00022884"/>
    </source>
</evidence>
<proteinExistence type="predicted"/>
<comment type="subcellular location">
    <subcellularLocation>
        <location evidence="1">Cytoplasm</location>
        <location evidence="1">P-body</location>
    </subcellularLocation>
    <subcellularLocation>
        <location evidence="2">Cytoplasm</location>
        <location evidence="2">Stress granule</location>
    </subcellularLocation>
</comment>